<evidence type="ECO:0008006" key="3">
    <source>
        <dbReference type="Google" id="ProtNLM"/>
    </source>
</evidence>
<reference evidence="1 2" key="1">
    <citation type="submission" date="2019-09" db="EMBL/GenBank/DDBJ databases">
        <title>Draft genome sequence of the Ebosin-producing strain Streptomyces sp. 139.</title>
        <authorList>
            <person name="Ai L."/>
            <person name="Geng M."/>
            <person name="Ma M."/>
            <person name="Bai L."/>
        </authorList>
    </citation>
    <scope>NUCLEOTIDE SEQUENCE [LARGE SCALE GENOMIC DNA]</scope>
    <source>
        <strain evidence="1 2">139</strain>
    </source>
</reference>
<sequence length="139" mass="15673">MRKHRRLRTLVVDGTAWHWTVRRRVLPAYEDCRLSLSFFTEGYRAGTGRRLTLVFAPGDRRIVSNDYFEAGAVIRLPDHEYLNLHAPGTARRLLDAAAPALERNLTVRNVEVDGWPYFDRVVDGRPAAGAQASPASASR</sequence>
<accession>A0ABX5ZWJ9</accession>
<proteinExistence type="predicted"/>
<keyword evidence="2" id="KW-1185">Reference proteome</keyword>
<organism evidence="1 2">
    <name type="scientific">Streptomyces tendae</name>
    <dbReference type="NCBI Taxonomy" id="1932"/>
    <lineage>
        <taxon>Bacteria</taxon>
        <taxon>Bacillati</taxon>
        <taxon>Actinomycetota</taxon>
        <taxon>Actinomycetes</taxon>
        <taxon>Kitasatosporales</taxon>
        <taxon>Streptomycetaceae</taxon>
        <taxon>Streptomyces</taxon>
    </lineage>
</organism>
<dbReference type="RefSeq" id="WP_150156566.1">
    <property type="nucleotide sequence ID" value="NZ_CP043959.1"/>
</dbReference>
<protein>
    <recommendedName>
        <fullName evidence="3">DUF402 domain-containing protein</fullName>
    </recommendedName>
</protein>
<dbReference type="EMBL" id="CP043959">
    <property type="protein sequence ID" value="QER89058.1"/>
    <property type="molecule type" value="Genomic_DNA"/>
</dbReference>
<evidence type="ECO:0000313" key="1">
    <source>
        <dbReference type="EMBL" id="QER89058.1"/>
    </source>
</evidence>
<name>A0ABX5ZWJ9_STRTE</name>
<evidence type="ECO:0000313" key="2">
    <source>
        <dbReference type="Proteomes" id="UP000324308"/>
    </source>
</evidence>
<gene>
    <name evidence="1" type="ORF">F3L20_27195</name>
</gene>
<dbReference type="Proteomes" id="UP000324308">
    <property type="component" value="Chromosome"/>
</dbReference>